<feature type="chain" id="PRO_5046655253" evidence="1">
    <location>
        <begin position="21"/>
        <end position="197"/>
    </location>
</feature>
<proteinExistence type="predicted"/>
<reference evidence="2" key="1">
    <citation type="submission" date="2022-03" db="EMBL/GenBank/DDBJ databases">
        <authorList>
            <person name="Martin H S."/>
        </authorList>
    </citation>
    <scope>NUCLEOTIDE SEQUENCE</scope>
</reference>
<dbReference type="InterPro" id="IPR006631">
    <property type="entry name" value="DM4_12"/>
</dbReference>
<evidence type="ECO:0000313" key="2">
    <source>
        <dbReference type="EMBL" id="CAH2049127.1"/>
    </source>
</evidence>
<dbReference type="Pfam" id="PF07841">
    <property type="entry name" value="DM4_12"/>
    <property type="match status" value="1"/>
</dbReference>
<dbReference type="Proteomes" id="UP000837857">
    <property type="component" value="Chromosome 19"/>
</dbReference>
<dbReference type="EMBL" id="OW152831">
    <property type="protein sequence ID" value="CAH2049127.1"/>
    <property type="molecule type" value="Genomic_DNA"/>
</dbReference>
<sequence length="197" mass="22515">MFNWTSSLVLLVLLLVECELKDPSNQCPNVKASLGSLRKRRHLTFPDGSNVALTISLVKAFMTHAPSGWNIAIEIDVLYPLPNSNFTNAHFRRKIHHRQKREFWDRMQTAMDLHNLNGRACVLRSICEAETYLAPPGKSLVHDILKALFKAPLHDAEFAEEVGDAYNELRDPNFCQRTVDCPFSILHFVLALNKQKY</sequence>
<dbReference type="PANTHER" id="PTHR21253:SF0">
    <property type="entry name" value="F-BOX ONLY PROTEIN 11-RELATED"/>
    <property type="match status" value="1"/>
</dbReference>
<gene>
    <name evidence="2" type="ORF">IPOD504_LOCUS6623</name>
</gene>
<accession>A0ABN8I5J9</accession>
<feature type="signal peptide" evidence="1">
    <location>
        <begin position="1"/>
        <end position="20"/>
    </location>
</feature>
<organism evidence="2 3">
    <name type="scientific">Iphiclides podalirius</name>
    <name type="common">scarce swallowtail</name>
    <dbReference type="NCBI Taxonomy" id="110791"/>
    <lineage>
        <taxon>Eukaryota</taxon>
        <taxon>Metazoa</taxon>
        <taxon>Ecdysozoa</taxon>
        <taxon>Arthropoda</taxon>
        <taxon>Hexapoda</taxon>
        <taxon>Insecta</taxon>
        <taxon>Pterygota</taxon>
        <taxon>Neoptera</taxon>
        <taxon>Endopterygota</taxon>
        <taxon>Lepidoptera</taxon>
        <taxon>Glossata</taxon>
        <taxon>Ditrysia</taxon>
        <taxon>Papilionoidea</taxon>
        <taxon>Papilionidae</taxon>
        <taxon>Papilioninae</taxon>
        <taxon>Iphiclides</taxon>
    </lineage>
</organism>
<evidence type="ECO:0000256" key="1">
    <source>
        <dbReference type="SAM" id="SignalP"/>
    </source>
</evidence>
<keyword evidence="1" id="KW-0732">Signal</keyword>
<name>A0ABN8I5J9_9NEOP</name>
<protein>
    <submittedName>
        <fullName evidence="2">Uncharacterized protein</fullName>
    </submittedName>
</protein>
<keyword evidence="3" id="KW-1185">Reference proteome</keyword>
<feature type="non-terminal residue" evidence="2">
    <location>
        <position position="1"/>
    </location>
</feature>
<evidence type="ECO:0000313" key="3">
    <source>
        <dbReference type="Proteomes" id="UP000837857"/>
    </source>
</evidence>
<dbReference type="PANTHER" id="PTHR21253">
    <property type="entry name" value="F-BOX ONLY PROTEIN 11-RELATED"/>
    <property type="match status" value="1"/>
</dbReference>
<dbReference type="SMART" id="SM00718">
    <property type="entry name" value="DM4_12"/>
    <property type="match status" value="1"/>
</dbReference>